<protein>
    <submittedName>
        <fullName evidence="2">Uncharacterized protein</fullName>
    </submittedName>
</protein>
<evidence type="ECO:0000313" key="2">
    <source>
        <dbReference type="EMBL" id="QTL96658.1"/>
    </source>
</evidence>
<accession>A0A8A7KAU8</accession>
<gene>
    <name evidence="2" type="ORF">GM661_01050</name>
</gene>
<proteinExistence type="predicted"/>
<feature type="signal peptide" evidence="1">
    <location>
        <begin position="1"/>
        <end position="20"/>
    </location>
</feature>
<feature type="chain" id="PRO_5038854328" evidence="1">
    <location>
        <begin position="21"/>
        <end position="172"/>
    </location>
</feature>
<organism evidence="2 3">
    <name type="scientific">Iocasia fonsfrigidae</name>
    <dbReference type="NCBI Taxonomy" id="2682810"/>
    <lineage>
        <taxon>Bacteria</taxon>
        <taxon>Bacillati</taxon>
        <taxon>Bacillota</taxon>
        <taxon>Clostridia</taxon>
        <taxon>Halanaerobiales</taxon>
        <taxon>Halanaerobiaceae</taxon>
        <taxon>Iocasia</taxon>
    </lineage>
</organism>
<dbReference type="RefSeq" id="WP_230868371.1">
    <property type="nucleotide sequence ID" value="NZ_CP046640.1"/>
</dbReference>
<keyword evidence="3" id="KW-1185">Reference proteome</keyword>
<dbReference type="Proteomes" id="UP000665020">
    <property type="component" value="Chromosome"/>
</dbReference>
<sequence length="172" mass="19719">MKLNKVGLLFLLFVFCVLSACNKVGTGTDNNKHSLSIYLVKDLSVEEAMSMNIDELPLETLPVLTDNEIEKYNWGEHTFYIKNGFNIEGKLEGKVPLNGRPFVFLIDGKRIYLGSFWNMLSSLHWSNIPTINSVWSGEFTENKYHIAKANEQQDPREDKRIFETLKSLGKLE</sequence>
<reference evidence="2" key="1">
    <citation type="submission" date="2019-12" db="EMBL/GenBank/DDBJ databases">
        <authorList>
            <person name="zhang j."/>
            <person name="sun C.M."/>
        </authorList>
    </citation>
    <scope>NUCLEOTIDE SEQUENCE</scope>
    <source>
        <strain evidence="2">NS-1</strain>
    </source>
</reference>
<dbReference type="AlphaFoldDB" id="A0A8A7KAU8"/>
<keyword evidence="1" id="KW-0732">Signal</keyword>
<dbReference type="KEGG" id="ifn:GM661_01050"/>
<evidence type="ECO:0000313" key="3">
    <source>
        <dbReference type="Proteomes" id="UP000665020"/>
    </source>
</evidence>
<dbReference type="PROSITE" id="PS51257">
    <property type="entry name" value="PROKAR_LIPOPROTEIN"/>
    <property type="match status" value="1"/>
</dbReference>
<dbReference type="EMBL" id="CP046640">
    <property type="protein sequence ID" value="QTL96658.1"/>
    <property type="molecule type" value="Genomic_DNA"/>
</dbReference>
<evidence type="ECO:0000256" key="1">
    <source>
        <dbReference type="SAM" id="SignalP"/>
    </source>
</evidence>
<name>A0A8A7KAU8_9FIRM</name>